<feature type="compositionally biased region" description="Low complexity" evidence="1">
    <location>
        <begin position="652"/>
        <end position="666"/>
    </location>
</feature>
<dbReference type="PRINTS" id="PR01217">
    <property type="entry name" value="PRICHEXTENSN"/>
</dbReference>
<feature type="compositionally biased region" description="Low complexity" evidence="1">
    <location>
        <begin position="330"/>
        <end position="343"/>
    </location>
</feature>
<reference evidence="2 3" key="1">
    <citation type="submission" date="2009-11" db="EMBL/GenBank/DDBJ databases">
        <title>Annotation of Allomyces macrogynus ATCC 38327.</title>
        <authorList>
            <consortium name="The Broad Institute Genome Sequencing Platform"/>
            <person name="Russ C."/>
            <person name="Cuomo C."/>
            <person name="Burger G."/>
            <person name="Gray M.W."/>
            <person name="Holland P.W.H."/>
            <person name="King N."/>
            <person name="Lang F.B.F."/>
            <person name="Roger A.J."/>
            <person name="Ruiz-Trillo I."/>
            <person name="Young S.K."/>
            <person name="Zeng Q."/>
            <person name="Gargeya S."/>
            <person name="Fitzgerald M."/>
            <person name="Haas B."/>
            <person name="Abouelleil A."/>
            <person name="Alvarado L."/>
            <person name="Arachchi H.M."/>
            <person name="Berlin A."/>
            <person name="Chapman S.B."/>
            <person name="Gearin G."/>
            <person name="Goldberg J."/>
            <person name="Griggs A."/>
            <person name="Gujja S."/>
            <person name="Hansen M."/>
            <person name="Heiman D."/>
            <person name="Howarth C."/>
            <person name="Larimer J."/>
            <person name="Lui A."/>
            <person name="MacDonald P.J.P."/>
            <person name="McCowen C."/>
            <person name="Montmayeur A."/>
            <person name="Murphy C."/>
            <person name="Neiman D."/>
            <person name="Pearson M."/>
            <person name="Priest M."/>
            <person name="Roberts A."/>
            <person name="Saif S."/>
            <person name="Shea T."/>
            <person name="Sisk P."/>
            <person name="Stolte C."/>
            <person name="Sykes S."/>
            <person name="Wortman J."/>
            <person name="Nusbaum C."/>
            <person name="Birren B."/>
        </authorList>
    </citation>
    <scope>NUCLEOTIDE SEQUENCE [LARGE SCALE GENOMIC DNA]</scope>
    <source>
        <strain evidence="2 3">ATCC 38327</strain>
    </source>
</reference>
<feature type="compositionally biased region" description="Low complexity" evidence="1">
    <location>
        <begin position="679"/>
        <end position="690"/>
    </location>
</feature>
<gene>
    <name evidence="2" type="ORF">AMAG_07804</name>
</gene>
<feature type="region of interest" description="Disordered" evidence="1">
    <location>
        <begin position="300"/>
        <end position="436"/>
    </location>
</feature>
<accession>A0A0L0SJC3</accession>
<reference evidence="3" key="2">
    <citation type="submission" date="2009-11" db="EMBL/GenBank/DDBJ databases">
        <title>The Genome Sequence of Allomyces macrogynus strain ATCC 38327.</title>
        <authorList>
            <consortium name="The Broad Institute Genome Sequencing Platform"/>
            <person name="Russ C."/>
            <person name="Cuomo C."/>
            <person name="Shea T."/>
            <person name="Young S.K."/>
            <person name="Zeng Q."/>
            <person name="Koehrsen M."/>
            <person name="Haas B."/>
            <person name="Borodovsky M."/>
            <person name="Guigo R."/>
            <person name="Alvarado L."/>
            <person name="Berlin A."/>
            <person name="Borenstein D."/>
            <person name="Chen Z."/>
            <person name="Engels R."/>
            <person name="Freedman E."/>
            <person name="Gellesch M."/>
            <person name="Goldberg J."/>
            <person name="Griggs A."/>
            <person name="Gujja S."/>
            <person name="Heiman D."/>
            <person name="Hepburn T."/>
            <person name="Howarth C."/>
            <person name="Jen D."/>
            <person name="Larson L."/>
            <person name="Lewis B."/>
            <person name="Mehta T."/>
            <person name="Park D."/>
            <person name="Pearson M."/>
            <person name="Roberts A."/>
            <person name="Saif S."/>
            <person name="Shenoy N."/>
            <person name="Sisk P."/>
            <person name="Stolte C."/>
            <person name="Sykes S."/>
            <person name="Walk T."/>
            <person name="White J."/>
            <person name="Yandava C."/>
            <person name="Burger G."/>
            <person name="Gray M.W."/>
            <person name="Holland P.W.H."/>
            <person name="King N."/>
            <person name="Lang F.B.F."/>
            <person name="Roger A.J."/>
            <person name="Ruiz-Trillo I."/>
            <person name="Lander E."/>
            <person name="Nusbaum C."/>
        </authorList>
    </citation>
    <scope>NUCLEOTIDE SEQUENCE [LARGE SCALE GENOMIC DNA]</scope>
    <source>
        <strain evidence="3">ATCC 38327</strain>
    </source>
</reference>
<evidence type="ECO:0000313" key="2">
    <source>
        <dbReference type="EMBL" id="KNE62601.1"/>
    </source>
</evidence>
<sequence length="778" mass="81306">MHAYGDDPARARTDDDDYLVSDDDLASASGDGGAWASSSSGSESDASSIAPGPSAHRTTRRTRRWVPEMPTRSVPPSEWAQGPRHAPAPPVAASSPPMSGPNSRRASVTGDAPSSPPGYMQFARGFFSAFGYGAAQTTTTTTTTTTTHGGNDQTVSSSSRHRRASVASVVGAPPHLTRRASNRSMRRQQQQQQQHVHFDGGAWTGPTAPPRALLAAHDVQALNEEMTTLRDLLRSEVAQEAELKRELTQMRAVLRGVLDQMRDMQALQDALVAELPVGAAERVTAASPVPGRVRADELKQAMGDDDDENKTVEGKGDLSTIGEEAEDRSCASPAPASPTESSSTFVSGRGRTSSEQARTVGKEYGATMELPKVEVLSDSSSASTRSENGNEKDDDDANGAETAMSKPPASLQTSPSLRPIRPPPSPLPTVVSRHRRARSLGAVSPLMLRPGDLLHLYAPPAASALGEPIPPMPPLPAVMPPSATVFPDPPMSPLVPPPPPPTPRSPVPPPLPPKPLTAAASSSSASTDLVLDPATTAAIAVAVSRQRVLRASMASLPDTDLVASVSDVVLRGDCTSIRTVIEHVLDRVEAELSRALNKNVTDCTDPVTPPVTPVAGGKPLPAAPSSPAPETDTKSDADGEVVARGAESVQRPSPSSPSSSTSSWSTLAVPPPHSRARSRPTTPTFSSSRPDTPPLARAGGIGVRPVRRPVSMVVTGSSGNPAFRPTGPVVVCGATPANSRISSIDTLSSDAVLSRRSWVSSTGSATSRRNRSSVPVWR</sequence>
<protein>
    <submittedName>
        <fullName evidence="2">Uncharacterized protein</fullName>
    </submittedName>
</protein>
<feature type="compositionally biased region" description="Basic and acidic residues" evidence="1">
    <location>
        <begin position="1"/>
        <end position="13"/>
    </location>
</feature>
<dbReference type="Proteomes" id="UP000054350">
    <property type="component" value="Unassembled WGS sequence"/>
</dbReference>
<dbReference type="OrthoDB" id="10468534at2759"/>
<feature type="compositionally biased region" description="Low complexity" evidence="1">
    <location>
        <begin position="26"/>
        <end position="48"/>
    </location>
</feature>
<feature type="region of interest" description="Disordered" evidence="1">
    <location>
        <begin position="489"/>
        <end position="521"/>
    </location>
</feature>
<evidence type="ECO:0000313" key="3">
    <source>
        <dbReference type="Proteomes" id="UP000054350"/>
    </source>
</evidence>
<feature type="compositionally biased region" description="Pro residues" evidence="1">
    <location>
        <begin position="489"/>
        <end position="515"/>
    </location>
</feature>
<feature type="compositionally biased region" description="Polar residues" evidence="1">
    <location>
        <begin position="344"/>
        <end position="357"/>
    </location>
</feature>
<feature type="compositionally biased region" description="Acidic residues" evidence="1">
    <location>
        <begin position="14"/>
        <end position="25"/>
    </location>
</feature>
<dbReference type="AlphaFoldDB" id="A0A0L0SJC3"/>
<feature type="compositionally biased region" description="Polar residues" evidence="1">
    <location>
        <begin position="377"/>
        <end position="387"/>
    </location>
</feature>
<keyword evidence="3" id="KW-1185">Reference proteome</keyword>
<feature type="compositionally biased region" description="Low complexity" evidence="1">
    <location>
        <begin position="91"/>
        <end position="101"/>
    </location>
</feature>
<feature type="region of interest" description="Disordered" evidence="1">
    <location>
        <begin position="140"/>
        <end position="167"/>
    </location>
</feature>
<feature type="region of interest" description="Disordered" evidence="1">
    <location>
        <begin position="1"/>
        <end position="119"/>
    </location>
</feature>
<organism evidence="2 3">
    <name type="scientific">Allomyces macrogynus (strain ATCC 38327)</name>
    <name type="common">Allomyces javanicus var. macrogynus</name>
    <dbReference type="NCBI Taxonomy" id="578462"/>
    <lineage>
        <taxon>Eukaryota</taxon>
        <taxon>Fungi</taxon>
        <taxon>Fungi incertae sedis</taxon>
        <taxon>Blastocladiomycota</taxon>
        <taxon>Blastocladiomycetes</taxon>
        <taxon>Blastocladiales</taxon>
        <taxon>Blastocladiaceae</taxon>
        <taxon>Allomyces</taxon>
    </lineage>
</organism>
<dbReference type="VEuPathDB" id="FungiDB:AMAG_07804"/>
<feature type="compositionally biased region" description="Polar residues" evidence="1">
    <location>
        <begin position="756"/>
        <end position="767"/>
    </location>
</feature>
<name>A0A0L0SJC3_ALLM3</name>
<dbReference type="EMBL" id="GG745340">
    <property type="protein sequence ID" value="KNE62601.1"/>
    <property type="molecule type" value="Genomic_DNA"/>
</dbReference>
<proteinExistence type="predicted"/>
<feature type="region of interest" description="Disordered" evidence="1">
    <location>
        <begin position="600"/>
        <end position="704"/>
    </location>
</feature>
<feature type="region of interest" description="Disordered" evidence="1">
    <location>
        <begin position="756"/>
        <end position="778"/>
    </location>
</feature>
<evidence type="ECO:0000256" key="1">
    <source>
        <dbReference type="SAM" id="MobiDB-lite"/>
    </source>
</evidence>